<sequence length="189" mass="20644">MGANGLVAVGVPPQPLWLLYIKIGILSLSLLLFALSCFALSASPWGSGGLTLFVCLFTFIVYGGALALELKWPQFFYRVGALIGYILCVIFWLAGWAWSASESSVWLSWTWRRDVGGALAAIAALGAFVWVATIVHLVYFILACVREDSPASQAELGQVKPESSAVPPAQEQFQQEPVYNQQQQPAYQQ</sequence>
<dbReference type="RefSeq" id="XP_070865751.1">
    <property type="nucleotide sequence ID" value="XM_071010776.1"/>
</dbReference>
<protein>
    <recommendedName>
        <fullName evidence="5">MARVEL domain-containing protein</fullName>
    </recommendedName>
</protein>
<dbReference type="GeneID" id="98125420"/>
<evidence type="ECO:0000313" key="4">
    <source>
        <dbReference type="Proteomes" id="UP001600064"/>
    </source>
</evidence>
<evidence type="ECO:0000256" key="2">
    <source>
        <dbReference type="SAM" id="Phobius"/>
    </source>
</evidence>
<evidence type="ECO:0008006" key="5">
    <source>
        <dbReference type="Google" id="ProtNLM"/>
    </source>
</evidence>
<evidence type="ECO:0000313" key="3">
    <source>
        <dbReference type="EMBL" id="KAL2267024.1"/>
    </source>
</evidence>
<keyword evidence="4" id="KW-1185">Reference proteome</keyword>
<gene>
    <name evidence="3" type="ORF">VTJ83DRAFT_4301</name>
</gene>
<proteinExistence type="predicted"/>
<dbReference type="Proteomes" id="UP001600064">
    <property type="component" value="Unassembled WGS sequence"/>
</dbReference>
<feature type="region of interest" description="Disordered" evidence="1">
    <location>
        <begin position="156"/>
        <end position="189"/>
    </location>
</feature>
<comment type="caution">
    <text evidence="3">The sequence shown here is derived from an EMBL/GenBank/DDBJ whole genome shotgun (WGS) entry which is preliminary data.</text>
</comment>
<feature type="transmembrane region" description="Helical" evidence="2">
    <location>
        <begin position="75"/>
        <end position="98"/>
    </location>
</feature>
<dbReference type="PANTHER" id="PTHR37451:SF4">
    <property type="entry name" value="MARVEL DOMAIN-CONTAINING PROTEIN"/>
    <property type="match status" value="1"/>
</dbReference>
<dbReference type="EMBL" id="JAZGUE010000004">
    <property type="protein sequence ID" value="KAL2267024.1"/>
    <property type="molecule type" value="Genomic_DNA"/>
</dbReference>
<keyword evidence="2" id="KW-0812">Transmembrane</keyword>
<dbReference type="PANTHER" id="PTHR37451">
    <property type="entry name" value="MARVEL DOMAIN"/>
    <property type="match status" value="1"/>
</dbReference>
<feature type="transmembrane region" description="Helical" evidence="2">
    <location>
        <begin position="19"/>
        <end position="42"/>
    </location>
</feature>
<name>A0ABR4D9I1_9PEZI</name>
<keyword evidence="2" id="KW-1133">Transmembrane helix</keyword>
<keyword evidence="2" id="KW-0472">Membrane</keyword>
<organism evidence="3 4">
    <name type="scientific">Remersonia thermophila</name>
    <dbReference type="NCBI Taxonomy" id="72144"/>
    <lineage>
        <taxon>Eukaryota</taxon>
        <taxon>Fungi</taxon>
        <taxon>Dikarya</taxon>
        <taxon>Ascomycota</taxon>
        <taxon>Pezizomycotina</taxon>
        <taxon>Sordariomycetes</taxon>
        <taxon>Sordariomycetidae</taxon>
        <taxon>Sordariales</taxon>
        <taxon>Sordariales incertae sedis</taxon>
        <taxon>Remersonia</taxon>
    </lineage>
</organism>
<feature type="transmembrane region" description="Helical" evidence="2">
    <location>
        <begin position="118"/>
        <end position="142"/>
    </location>
</feature>
<accession>A0ABR4D9I1</accession>
<reference evidence="3 4" key="1">
    <citation type="journal article" date="2024" name="Commun. Biol.">
        <title>Comparative genomic analysis of thermophilic fungi reveals convergent evolutionary adaptations and gene losses.</title>
        <authorList>
            <person name="Steindorff A.S."/>
            <person name="Aguilar-Pontes M.V."/>
            <person name="Robinson A.J."/>
            <person name="Andreopoulos B."/>
            <person name="LaButti K."/>
            <person name="Kuo A."/>
            <person name="Mondo S."/>
            <person name="Riley R."/>
            <person name="Otillar R."/>
            <person name="Haridas S."/>
            <person name="Lipzen A."/>
            <person name="Grimwood J."/>
            <person name="Schmutz J."/>
            <person name="Clum A."/>
            <person name="Reid I.D."/>
            <person name="Moisan M.C."/>
            <person name="Butler G."/>
            <person name="Nguyen T.T.M."/>
            <person name="Dewar K."/>
            <person name="Conant G."/>
            <person name="Drula E."/>
            <person name="Henrissat B."/>
            <person name="Hansel C."/>
            <person name="Singer S."/>
            <person name="Hutchinson M.I."/>
            <person name="de Vries R.P."/>
            <person name="Natvig D.O."/>
            <person name="Powell A.J."/>
            <person name="Tsang A."/>
            <person name="Grigoriev I.V."/>
        </authorList>
    </citation>
    <scope>NUCLEOTIDE SEQUENCE [LARGE SCALE GENOMIC DNA]</scope>
    <source>
        <strain evidence="3 4">ATCC 22073</strain>
    </source>
</reference>
<feature type="compositionally biased region" description="Low complexity" evidence="1">
    <location>
        <begin position="170"/>
        <end position="189"/>
    </location>
</feature>
<evidence type="ECO:0000256" key="1">
    <source>
        <dbReference type="SAM" id="MobiDB-lite"/>
    </source>
</evidence>
<feature type="transmembrane region" description="Helical" evidence="2">
    <location>
        <begin position="48"/>
        <end position="68"/>
    </location>
</feature>